<dbReference type="KEGG" id="epo:Epro_0516"/>
<keyword evidence="3" id="KW-1185">Reference proteome</keyword>
<name>A0A0G3WJ24_9BACT</name>
<dbReference type="STRING" id="1408281.Epro_0516"/>
<evidence type="ECO:0000313" key="2">
    <source>
        <dbReference type="EMBL" id="AKL97895.1"/>
    </source>
</evidence>
<proteinExistence type="predicted"/>
<evidence type="ECO:0000256" key="1">
    <source>
        <dbReference type="SAM" id="SignalP"/>
    </source>
</evidence>
<dbReference type="RefSeq" id="WP_052570331.1">
    <property type="nucleotide sequence ID" value="NZ_CP009498.1"/>
</dbReference>
<evidence type="ECO:0008006" key="4">
    <source>
        <dbReference type="Google" id="ProtNLM"/>
    </source>
</evidence>
<protein>
    <recommendedName>
        <fullName evidence="4">Alginate export domain-containing protein</fullName>
    </recommendedName>
</protein>
<keyword evidence="1" id="KW-0732">Signal</keyword>
<sequence length="451" mass="49973">MKHIILASVFLFLSSQLFAQSASTQSAAAAAPAPAVVETDNSSKITLLIDYDLKFRALSYSNVDYTRPSNDKLSDTMFLQYLALEFNGQFDNRIDMNARVASYGISGRANNVFISPYLNNDYPVFLETAYLTYKSDSKSEIPFSLHVGKQDIYEGSGLIIGLINNGLVGMRGEVDFFNLFALEAFASKVDAANFDVYGGNIKLKTVPTFELGVYREYNDSGWEYEKGVRASTTSGYDDKTFYNFRIYSQEAKYKYNIEFAKQGGERFVSSTESVKYDSLAILIEGGLSGKIFNMDSNAEVLFSYTDSKNGNVFNPTFARRYNGIGRVGFGNLFAANNADSFLILPDGIAGINTLGAKFDIFPWKFLQAGAGLYLYFASDAPPDASGAGLAEVFGAKADLGSEFDFFVKYFYQKYFDAGLNFSVYAPPSDPKNVFANHDNSYLIQFEVNAKF</sequence>
<dbReference type="Gene3D" id="2.40.160.100">
    <property type="match status" value="1"/>
</dbReference>
<accession>A0A0G3WJ24</accession>
<gene>
    <name evidence="2" type="ORF">Epro_0516</name>
</gene>
<reference evidence="2 3" key="1">
    <citation type="submission" date="2014-09" db="EMBL/GenBank/DDBJ databases">
        <title>Complete genome sequence of Endomicrobium proavitum.</title>
        <authorList>
            <person name="Zheng H."/>
        </authorList>
    </citation>
    <scope>NUCLEOTIDE SEQUENCE [LARGE SCALE GENOMIC DNA]</scope>
    <source>
        <strain evidence="2 3">Rsa215</strain>
    </source>
</reference>
<dbReference type="EMBL" id="CP009498">
    <property type="protein sequence ID" value="AKL97895.1"/>
    <property type="molecule type" value="Genomic_DNA"/>
</dbReference>
<feature type="chain" id="PRO_5005186165" description="Alginate export domain-containing protein" evidence="1">
    <location>
        <begin position="20"/>
        <end position="451"/>
    </location>
</feature>
<dbReference type="Proteomes" id="UP000035337">
    <property type="component" value="Chromosome"/>
</dbReference>
<dbReference type="AlphaFoldDB" id="A0A0G3WJ24"/>
<feature type="signal peptide" evidence="1">
    <location>
        <begin position="1"/>
        <end position="19"/>
    </location>
</feature>
<dbReference type="InterPro" id="IPR053728">
    <property type="entry name" value="Alginate_Permeability_Chnl"/>
</dbReference>
<organism evidence="2 3">
    <name type="scientific">Endomicrobium proavitum</name>
    <dbReference type="NCBI Taxonomy" id="1408281"/>
    <lineage>
        <taxon>Bacteria</taxon>
        <taxon>Pseudomonadati</taxon>
        <taxon>Elusimicrobiota</taxon>
        <taxon>Endomicrobiia</taxon>
        <taxon>Endomicrobiales</taxon>
        <taxon>Endomicrobiaceae</taxon>
        <taxon>Endomicrobium</taxon>
    </lineage>
</organism>
<evidence type="ECO:0000313" key="3">
    <source>
        <dbReference type="Proteomes" id="UP000035337"/>
    </source>
</evidence>